<dbReference type="PROSITE" id="PS00081">
    <property type="entry name" value="LIPOXYGENASE_2"/>
    <property type="match status" value="1"/>
</dbReference>
<reference evidence="8" key="1">
    <citation type="submission" date="2018-11" db="EMBL/GenBank/DDBJ databases">
        <authorList>
            <person name="Alioto T."/>
            <person name="Alioto T."/>
        </authorList>
    </citation>
    <scope>NUCLEOTIDE SEQUENCE</scope>
</reference>
<keyword evidence="2" id="KW-0223">Dioxygenase</keyword>
<evidence type="ECO:0000256" key="5">
    <source>
        <dbReference type="PROSITE-ProRule" id="PRU00152"/>
    </source>
</evidence>
<evidence type="ECO:0000256" key="2">
    <source>
        <dbReference type="ARBA" id="ARBA00022964"/>
    </source>
</evidence>
<dbReference type="PRINTS" id="PR00087">
    <property type="entry name" value="LIPOXYGENASE"/>
</dbReference>
<evidence type="ECO:0000313" key="9">
    <source>
        <dbReference type="Proteomes" id="UP000596742"/>
    </source>
</evidence>
<dbReference type="SMART" id="SM00308">
    <property type="entry name" value="LH2"/>
    <property type="match status" value="2"/>
</dbReference>
<name>A0A8B6ESL5_MYTGA</name>
<proteinExistence type="predicted"/>
<dbReference type="GO" id="GO:0016702">
    <property type="term" value="F:oxidoreductase activity, acting on single donors with incorporation of molecular oxygen, incorporation of two atoms of oxygen"/>
    <property type="evidence" value="ECO:0007669"/>
    <property type="project" value="InterPro"/>
</dbReference>
<dbReference type="Gene3D" id="3.10.450.60">
    <property type="match status" value="1"/>
</dbReference>
<organism evidence="8 9">
    <name type="scientific">Mytilus galloprovincialis</name>
    <name type="common">Mediterranean mussel</name>
    <dbReference type="NCBI Taxonomy" id="29158"/>
    <lineage>
        <taxon>Eukaryota</taxon>
        <taxon>Metazoa</taxon>
        <taxon>Spiralia</taxon>
        <taxon>Lophotrochozoa</taxon>
        <taxon>Mollusca</taxon>
        <taxon>Bivalvia</taxon>
        <taxon>Autobranchia</taxon>
        <taxon>Pteriomorphia</taxon>
        <taxon>Mytilida</taxon>
        <taxon>Mytiloidea</taxon>
        <taxon>Mytilidae</taxon>
        <taxon>Mytilinae</taxon>
        <taxon>Mytilus</taxon>
    </lineage>
</organism>
<evidence type="ECO:0000256" key="1">
    <source>
        <dbReference type="ARBA" id="ARBA00022723"/>
    </source>
</evidence>
<accession>A0A8B6ESL5</accession>
<evidence type="ECO:0000256" key="4">
    <source>
        <dbReference type="ARBA" id="ARBA00023098"/>
    </source>
</evidence>
<dbReference type="SUPFAM" id="SSF48484">
    <property type="entry name" value="Lipoxigenase"/>
    <property type="match status" value="1"/>
</dbReference>
<keyword evidence="4" id="KW-0443">Lipid metabolism</keyword>
<feature type="domain" description="PLAT" evidence="6">
    <location>
        <begin position="172"/>
        <end position="291"/>
    </location>
</feature>
<keyword evidence="9" id="KW-1185">Reference proteome</keyword>
<dbReference type="PANTHER" id="PTHR11771">
    <property type="entry name" value="LIPOXYGENASE"/>
    <property type="match status" value="1"/>
</dbReference>
<dbReference type="Pfam" id="PF00305">
    <property type="entry name" value="Lipoxygenase"/>
    <property type="match status" value="1"/>
</dbReference>
<dbReference type="InterPro" id="IPR036226">
    <property type="entry name" value="LipOase_C_sf"/>
</dbReference>
<dbReference type="InterPro" id="IPR013819">
    <property type="entry name" value="LipOase_C"/>
</dbReference>
<dbReference type="SUPFAM" id="SSF49723">
    <property type="entry name" value="Lipase/lipooxygenase domain (PLAT/LH2 domain)"/>
    <property type="match status" value="2"/>
</dbReference>
<evidence type="ECO:0000313" key="8">
    <source>
        <dbReference type="EMBL" id="VDI38436.1"/>
    </source>
</evidence>
<evidence type="ECO:0000259" key="6">
    <source>
        <dbReference type="PROSITE" id="PS50095"/>
    </source>
</evidence>
<feature type="domain" description="Lipoxygenase" evidence="7">
    <location>
        <begin position="285"/>
        <end position="832"/>
    </location>
</feature>
<keyword evidence="3" id="KW-0560">Oxidoreductase</keyword>
<evidence type="ECO:0000259" key="7">
    <source>
        <dbReference type="PROSITE" id="PS51393"/>
    </source>
</evidence>
<dbReference type="InterPro" id="IPR000907">
    <property type="entry name" value="LipOase"/>
</dbReference>
<dbReference type="EMBL" id="UYJE01005584">
    <property type="protein sequence ID" value="VDI38436.1"/>
    <property type="molecule type" value="Genomic_DNA"/>
</dbReference>
<dbReference type="InterPro" id="IPR020834">
    <property type="entry name" value="LipOase_CS"/>
</dbReference>
<comment type="caution">
    <text evidence="8">The sequence shown here is derived from an EMBL/GenBank/DDBJ whole genome shotgun (WGS) entry which is preliminary data.</text>
</comment>
<dbReference type="PROSITE" id="PS50095">
    <property type="entry name" value="PLAT"/>
    <property type="match status" value="2"/>
</dbReference>
<evidence type="ECO:0000256" key="3">
    <source>
        <dbReference type="ARBA" id="ARBA00023002"/>
    </source>
</evidence>
<dbReference type="AlphaFoldDB" id="A0A8B6ESL5"/>
<dbReference type="InterPro" id="IPR036392">
    <property type="entry name" value="PLAT/LH2_dom_sf"/>
</dbReference>
<keyword evidence="1" id="KW-0479">Metal-binding</keyword>
<dbReference type="OrthoDB" id="407298at2759"/>
<dbReference type="InterPro" id="IPR001024">
    <property type="entry name" value="PLAT/LH2_dom"/>
</dbReference>
<dbReference type="GO" id="GO:0046872">
    <property type="term" value="F:metal ion binding"/>
    <property type="evidence" value="ECO:0007669"/>
    <property type="project" value="UniProtKB-KW"/>
</dbReference>
<dbReference type="Proteomes" id="UP000596742">
    <property type="component" value="Unassembled WGS sequence"/>
</dbReference>
<dbReference type="PROSITE" id="PS51393">
    <property type="entry name" value="LIPOXYGENASE_3"/>
    <property type="match status" value="1"/>
</dbReference>
<dbReference type="Gene3D" id="1.20.245.10">
    <property type="entry name" value="Lipoxygenase-1, Domain 5"/>
    <property type="match status" value="1"/>
</dbReference>
<comment type="caution">
    <text evidence="5">Lacks conserved residue(s) required for the propagation of feature annotation.</text>
</comment>
<gene>
    <name evidence="8" type="ORF">MGAL_10B094591</name>
</gene>
<dbReference type="GO" id="GO:0034440">
    <property type="term" value="P:lipid oxidation"/>
    <property type="evidence" value="ECO:0007669"/>
    <property type="project" value="InterPro"/>
</dbReference>
<dbReference type="Pfam" id="PF01477">
    <property type="entry name" value="PLAT"/>
    <property type="match status" value="2"/>
</dbReference>
<protein>
    <submittedName>
        <fullName evidence="8">Blast:Arachidonate 5-lipoxygenase</fullName>
    </submittedName>
</protein>
<dbReference type="Gene3D" id="2.40.180.10">
    <property type="entry name" value="Catalase core domain"/>
    <property type="match status" value="2"/>
</dbReference>
<sequence length="832" mass="95875">MGRISYIVLVKTGDKKLSGTDANVSIILYGCKGIKTEEFVLDNFFRNDFESGTIDSFPVESNINIPQIERIELWRDTSGISSSWYVDWIEVKNQTTAEASIFPVFRWIKGNYHYCIQHLDTSLSQCDKYPNQRYMELSEKRKTYQLKVKFENGPAQTVTFIMGDCVSSFEKANFMIYVKTGDRLNSGTDANVQIILQDYSENKTEEFVLDKFFRNDFEKGNIDAFPVKKPSHFGNEIAEIEFWRDNAGLASDWYVDKICIENMKTNDTYVFPVFRWIKADYHYIIRHLDTSLPQLDPHPEQRLMELNDKRQTYQITEKIKGGPAQVKEIPSDEQFSFDYKWNIAKRKIQMIATSKLHMLLNGANWESLFDLTNVYSDAFGEPEGVKKWSNDIYFGSQRISSMNHSLIELCTAMPHKMNITEDELKPFLEGWSIQQVIKANRLFIIDLKDIKDIPVRSPELILTCPIALFFLNGKKQLVPIAIQLFQEKREDNPVFIPTDPPHTWLMAKMWYNLADASYHQSLTHLAFTHLLMEGVCVVTHRQLSQSHPIFKLLAPHFLYLIAINTRGLDLLVAPNGWVDKTMAIGIKGMFSLIARGINIWRMDTHGTLPEDLKRRGLLNTNILPGYHFRDDALLLYQAIKNYVSKYVKLYYDKPEKIFDDWEIMSWGNELTKAREKGGCGILGVPNNGKFATVEDLTITLTSIIYTCSVGHASTNFPQYDEYAFPPNYPACLKGTPPKDKSPLTENDILIALPDKPTTLDIMTVTKILSDRGTNSIGDFEVQYIFDPPAKNIVNEFREELKDISKTIKERNKKREPPYIWLDPDFVPNSISI</sequence>
<feature type="domain" description="PLAT" evidence="6">
    <location>
        <begin position="4"/>
        <end position="122"/>
    </location>
</feature>